<dbReference type="Proteomes" id="UP000294530">
    <property type="component" value="Unassembled WGS sequence"/>
</dbReference>
<accession>A0A976FK74</accession>
<dbReference type="KEGG" id="blac:94348257"/>
<keyword evidence="2" id="KW-1185">Reference proteome</keyword>
<evidence type="ECO:0000313" key="2">
    <source>
        <dbReference type="Proteomes" id="UP000294530"/>
    </source>
</evidence>
<comment type="caution">
    <text evidence="1">The sequence shown here is derived from an EMBL/GenBank/DDBJ whole genome shotgun (WGS) entry which is preliminary data.</text>
</comment>
<dbReference type="EMBL" id="SHOA02000003">
    <property type="protein sequence ID" value="TDH68322.1"/>
    <property type="molecule type" value="Genomic_DNA"/>
</dbReference>
<dbReference type="OrthoDB" id="166697at2759"/>
<dbReference type="RefSeq" id="XP_067817821.1">
    <property type="nucleotide sequence ID" value="XM_067962586.1"/>
</dbReference>
<organism evidence="1 2">
    <name type="scientific">Bremia lactucae</name>
    <name type="common">Lettuce downy mildew</name>
    <dbReference type="NCBI Taxonomy" id="4779"/>
    <lineage>
        <taxon>Eukaryota</taxon>
        <taxon>Sar</taxon>
        <taxon>Stramenopiles</taxon>
        <taxon>Oomycota</taxon>
        <taxon>Peronosporomycetes</taxon>
        <taxon>Peronosporales</taxon>
        <taxon>Peronosporaceae</taxon>
        <taxon>Bremia</taxon>
    </lineage>
</organism>
<reference evidence="1 2" key="1">
    <citation type="journal article" date="2021" name="Genome Biol.">
        <title>AFLAP: assembly-free linkage analysis pipeline using k-mers from genome sequencing data.</title>
        <authorList>
            <person name="Fletcher K."/>
            <person name="Zhang L."/>
            <person name="Gil J."/>
            <person name="Han R."/>
            <person name="Cavanaugh K."/>
            <person name="Michelmore R."/>
        </authorList>
    </citation>
    <scope>NUCLEOTIDE SEQUENCE [LARGE SCALE GENOMIC DNA]</scope>
    <source>
        <strain evidence="1 2">SF5</strain>
    </source>
</reference>
<proteinExistence type="predicted"/>
<evidence type="ECO:0000313" key="1">
    <source>
        <dbReference type="EMBL" id="TDH68322.1"/>
    </source>
</evidence>
<name>A0A976FK74_BRELC</name>
<protein>
    <submittedName>
        <fullName evidence="1">Uncharacterized protein</fullName>
    </submittedName>
</protein>
<dbReference type="GeneID" id="94348257"/>
<dbReference type="AlphaFoldDB" id="A0A976FK74"/>
<gene>
    <name evidence="1" type="ORF">CCR75_004500</name>
</gene>
<sequence length="115" mass="12497">MQLSFPAGLSLDTNVTITLHSVSVEVIDCPLVYRERVTLDVQDPSKSGVFDCLVLGEEENQFIIGNNVLSSLGINVGAMIAKLAEGPAMKPSIQMVMILPPMLLFELVSMSIRTF</sequence>